<keyword evidence="3" id="KW-1185">Reference proteome</keyword>
<comment type="caution">
    <text evidence="2">The sequence shown here is derived from an EMBL/GenBank/DDBJ whole genome shotgun (WGS) entry which is preliminary data.</text>
</comment>
<feature type="transmembrane region" description="Helical" evidence="1">
    <location>
        <begin position="79"/>
        <end position="103"/>
    </location>
</feature>
<sequence length="105" mass="11432">MLNVARAVRPPAPGVLDAEWRPVGTPLRLRDHPRNVRAEAQQRTRARRKALRKLWRCLFGLSFLALLGFAEGVEQGGDLVTGAIGMGLSLAGFALFGTLAGIVQW</sequence>
<evidence type="ECO:0000313" key="3">
    <source>
        <dbReference type="Proteomes" id="UP001200313"/>
    </source>
</evidence>
<keyword evidence="1" id="KW-0812">Transmembrane</keyword>
<proteinExistence type="predicted"/>
<dbReference type="Proteomes" id="UP001200313">
    <property type="component" value="Unassembled WGS sequence"/>
</dbReference>
<evidence type="ECO:0000313" key="2">
    <source>
        <dbReference type="EMBL" id="MCG4528984.1"/>
    </source>
</evidence>
<keyword evidence="1" id="KW-0472">Membrane</keyword>
<reference evidence="2 3" key="1">
    <citation type="submission" date="2022-01" db="EMBL/GenBank/DDBJ databases">
        <title>Collection of gut derived symbiotic bacterial strains cultured from healthy donors.</title>
        <authorList>
            <person name="Lin H."/>
            <person name="Kohout C."/>
            <person name="Waligurski E."/>
            <person name="Pamer E.G."/>
        </authorList>
    </citation>
    <scope>NUCLEOTIDE SEQUENCE [LARGE SCALE GENOMIC DNA]</scope>
    <source>
        <strain evidence="2 3">DFI.3.7</strain>
    </source>
</reference>
<keyword evidence="1" id="KW-1133">Transmembrane helix</keyword>
<accession>A0ABS9MDT9</accession>
<organism evidence="2 3">
    <name type="scientific">Intestinimonas massiliensis</name>
    <name type="common">ex Afouda et al. 2020</name>
    <dbReference type="NCBI Taxonomy" id="1673721"/>
    <lineage>
        <taxon>Bacteria</taxon>
        <taxon>Bacillati</taxon>
        <taxon>Bacillota</taxon>
        <taxon>Clostridia</taxon>
        <taxon>Eubacteriales</taxon>
        <taxon>Intestinimonas</taxon>
    </lineage>
</organism>
<feature type="transmembrane region" description="Helical" evidence="1">
    <location>
        <begin position="54"/>
        <end position="73"/>
    </location>
</feature>
<gene>
    <name evidence="2" type="ORF">L0P79_18265</name>
</gene>
<protein>
    <submittedName>
        <fullName evidence="2">Uncharacterized protein</fullName>
    </submittedName>
</protein>
<dbReference type="EMBL" id="JAKNJB010000053">
    <property type="protein sequence ID" value="MCG4528984.1"/>
    <property type="molecule type" value="Genomic_DNA"/>
</dbReference>
<dbReference type="RefSeq" id="WP_238075188.1">
    <property type="nucleotide sequence ID" value="NZ_JAKNJB010000053.1"/>
</dbReference>
<name>A0ABS9MDT9_9FIRM</name>
<evidence type="ECO:0000256" key="1">
    <source>
        <dbReference type="SAM" id="Phobius"/>
    </source>
</evidence>